<keyword evidence="2" id="KW-1185">Reference proteome</keyword>
<dbReference type="EMBL" id="CAKOGL010000017">
    <property type="protein sequence ID" value="CAH2097195.1"/>
    <property type="molecule type" value="Genomic_DNA"/>
</dbReference>
<name>A0AAU9UD07_EUPED</name>
<accession>A0AAU9UD07</accession>
<gene>
    <name evidence="1" type="ORF">EEDITHA_LOCUS12448</name>
</gene>
<evidence type="ECO:0000313" key="2">
    <source>
        <dbReference type="Proteomes" id="UP001153954"/>
    </source>
</evidence>
<dbReference type="AlphaFoldDB" id="A0AAU9UD07"/>
<evidence type="ECO:0000313" key="1">
    <source>
        <dbReference type="EMBL" id="CAH2097195.1"/>
    </source>
</evidence>
<dbReference type="Proteomes" id="UP001153954">
    <property type="component" value="Unassembled WGS sequence"/>
</dbReference>
<reference evidence="1" key="1">
    <citation type="submission" date="2022-03" db="EMBL/GenBank/DDBJ databases">
        <authorList>
            <person name="Tunstrom K."/>
        </authorList>
    </citation>
    <scope>NUCLEOTIDE SEQUENCE</scope>
</reference>
<sequence>MNRLSSLRSKVRKQRAKEQKVIIEFENIEEGNKANNKLTKRGRLGLVVEQVKNKDPLVVVKGVLSSHTDEDIVSALRNQNRELFDDFDSGDDRLSVRYRKRTRNPVTAQIVLSASPALWGRMTEAGNVDLKRLRAEDQSPLVQCTRCLGYGHGKKYCKEKTDLCSHCGGQHLSSRCAKRQEGAPPTCKNCSNAKLDKIDHNAFSESCIIRRKCLARSIVNLSI</sequence>
<evidence type="ECO:0008006" key="3">
    <source>
        <dbReference type="Google" id="ProtNLM"/>
    </source>
</evidence>
<proteinExistence type="predicted"/>
<comment type="caution">
    <text evidence="1">The sequence shown here is derived from an EMBL/GenBank/DDBJ whole genome shotgun (WGS) entry which is preliminary data.</text>
</comment>
<organism evidence="1 2">
    <name type="scientific">Euphydryas editha</name>
    <name type="common">Edith's checkerspot</name>
    <dbReference type="NCBI Taxonomy" id="104508"/>
    <lineage>
        <taxon>Eukaryota</taxon>
        <taxon>Metazoa</taxon>
        <taxon>Ecdysozoa</taxon>
        <taxon>Arthropoda</taxon>
        <taxon>Hexapoda</taxon>
        <taxon>Insecta</taxon>
        <taxon>Pterygota</taxon>
        <taxon>Neoptera</taxon>
        <taxon>Endopterygota</taxon>
        <taxon>Lepidoptera</taxon>
        <taxon>Glossata</taxon>
        <taxon>Ditrysia</taxon>
        <taxon>Papilionoidea</taxon>
        <taxon>Nymphalidae</taxon>
        <taxon>Nymphalinae</taxon>
        <taxon>Euphydryas</taxon>
    </lineage>
</organism>
<protein>
    <recommendedName>
        <fullName evidence="3">Gag-like protein</fullName>
    </recommendedName>
</protein>